<dbReference type="InParanoid" id="S8F1Z6"/>
<organism evidence="2 3">
    <name type="scientific">Fomitopsis schrenkii</name>
    <name type="common">Brown rot fungus</name>
    <dbReference type="NCBI Taxonomy" id="2126942"/>
    <lineage>
        <taxon>Eukaryota</taxon>
        <taxon>Fungi</taxon>
        <taxon>Dikarya</taxon>
        <taxon>Basidiomycota</taxon>
        <taxon>Agaricomycotina</taxon>
        <taxon>Agaricomycetes</taxon>
        <taxon>Polyporales</taxon>
        <taxon>Fomitopsis</taxon>
    </lineage>
</organism>
<dbReference type="OrthoDB" id="4364at2759"/>
<sequence>MSRMGEHVSIRRDETGDGDLVCTTNNGAQNPGRCLQRRTAGHIHIIHLRDPAKEEVGHRTRSREEVYLGEDFDGLIVFSLLGDPQVEDDLRRLFNQQGPRTLSATLDWGDNLTLSTEQNRGMPRLRWWCLPSSWPASHVPIAAIVGLIHGLVVVLTIFMVVMTNFILLIDSDLFSKAVRCNNFDNLGWTNSAMYGSLSVLSYVFHWITVMVVLMYMKFKEGHSKLLGRDSESKAGVHMRVR</sequence>
<proteinExistence type="predicted"/>
<protein>
    <submittedName>
        <fullName evidence="2">Uncharacterized protein</fullName>
    </submittedName>
</protein>
<reference evidence="2 3" key="1">
    <citation type="journal article" date="2012" name="Science">
        <title>The Paleozoic origin of enzymatic lignin decomposition reconstructed from 31 fungal genomes.</title>
        <authorList>
            <person name="Floudas D."/>
            <person name="Binder M."/>
            <person name="Riley R."/>
            <person name="Barry K."/>
            <person name="Blanchette R.A."/>
            <person name="Henrissat B."/>
            <person name="Martinez A.T."/>
            <person name="Otillar R."/>
            <person name="Spatafora J.W."/>
            <person name="Yadav J.S."/>
            <person name="Aerts A."/>
            <person name="Benoit I."/>
            <person name="Boyd A."/>
            <person name="Carlson A."/>
            <person name="Copeland A."/>
            <person name="Coutinho P.M."/>
            <person name="de Vries R.P."/>
            <person name="Ferreira P."/>
            <person name="Findley K."/>
            <person name="Foster B."/>
            <person name="Gaskell J."/>
            <person name="Glotzer D."/>
            <person name="Gorecki P."/>
            <person name="Heitman J."/>
            <person name="Hesse C."/>
            <person name="Hori C."/>
            <person name="Igarashi K."/>
            <person name="Jurgens J.A."/>
            <person name="Kallen N."/>
            <person name="Kersten P."/>
            <person name="Kohler A."/>
            <person name="Kuees U."/>
            <person name="Kumar T.K.A."/>
            <person name="Kuo A."/>
            <person name="LaButti K."/>
            <person name="Larrondo L.F."/>
            <person name="Lindquist E."/>
            <person name="Ling A."/>
            <person name="Lombard V."/>
            <person name="Lucas S."/>
            <person name="Lundell T."/>
            <person name="Martin R."/>
            <person name="McLaughlin D.J."/>
            <person name="Morgenstern I."/>
            <person name="Morin E."/>
            <person name="Murat C."/>
            <person name="Nagy L.G."/>
            <person name="Nolan M."/>
            <person name="Ohm R.A."/>
            <person name="Patyshakuliyeva A."/>
            <person name="Rokas A."/>
            <person name="Ruiz-Duenas F.J."/>
            <person name="Sabat G."/>
            <person name="Salamov A."/>
            <person name="Samejima M."/>
            <person name="Schmutz J."/>
            <person name="Slot J.C."/>
            <person name="St John F."/>
            <person name="Stenlid J."/>
            <person name="Sun H."/>
            <person name="Sun S."/>
            <person name="Syed K."/>
            <person name="Tsang A."/>
            <person name="Wiebenga A."/>
            <person name="Young D."/>
            <person name="Pisabarro A."/>
            <person name="Eastwood D.C."/>
            <person name="Martin F."/>
            <person name="Cullen D."/>
            <person name="Grigoriev I.V."/>
            <person name="Hibbett D.S."/>
        </authorList>
    </citation>
    <scope>NUCLEOTIDE SEQUENCE</scope>
    <source>
        <strain evidence="3">FP-58527</strain>
    </source>
</reference>
<feature type="transmembrane region" description="Helical" evidence="1">
    <location>
        <begin position="192"/>
        <end position="216"/>
    </location>
</feature>
<evidence type="ECO:0000313" key="3">
    <source>
        <dbReference type="Proteomes" id="UP000015241"/>
    </source>
</evidence>
<accession>S8F1Z6</accession>
<dbReference type="AlphaFoldDB" id="S8F1Z6"/>
<dbReference type="EMBL" id="KE504200">
    <property type="protein sequence ID" value="EPS95780.1"/>
    <property type="molecule type" value="Genomic_DNA"/>
</dbReference>
<gene>
    <name evidence="2" type="ORF">FOMPIDRAFT_1053871</name>
</gene>
<keyword evidence="1" id="KW-0472">Membrane</keyword>
<feature type="transmembrane region" description="Helical" evidence="1">
    <location>
        <begin position="141"/>
        <end position="169"/>
    </location>
</feature>
<name>S8F1Z6_FOMSC</name>
<dbReference type="HOGENOM" id="CLU_1151816_0_0_1"/>
<keyword evidence="1" id="KW-0812">Transmembrane</keyword>
<dbReference type="Proteomes" id="UP000015241">
    <property type="component" value="Unassembled WGS sequence"/>
</dbReference>
<dbReference type="STRING" id="743788.S8F1Z6"/>
<keyword evidence="3" id="KW-1185">Reference proteome</keyword>
<evidence type="ECO:0000313" key="2">
    <source>
        <dbReference type="EMBL" id="EPS95780.1"/>
    </source>
</evidence>
<keyword evidence="1" id="KW-1133">Transmembrane helix</keyword>
<evidence type="ECO:0000256" key="1">
    <source>
        <dbReference type="SAM" id="Phobius"/>
    </source>
</evidence>